<dbReference type="PIRSF" id="PIRSF001365">
    <property type="entry name" value="DHDPS"/>
    <property type="match status" value="1"/>
</dbReference>
<feature type="active site" description="Proton donor/acceptor" evidence="4">
    <location>
        <position position="138"/>
    </location>
</feature>
<dbReference type="EMBL" id="BLAF01000015">
    <property type="protein sequence ID" value="GES20273.1"/>
    <property type="molecule type" value="Genomic_DNA"/>
</dbReference>
<dbReference type="InterPro" id="IPR013785">
    <property type="entry name" value="Aldolase_TIM"/>
</dbReference>
<proteinExistence type="inferred from homology"/>
<dbReference type="PRINTS" id="PR00146">
    <property type="entry name" value="DHPICSNTHASE"/>
</dbReference>
<evidence type="ECO:0000256" key="1">
    <source>
        <dbReference type="ARBA" id="ARBA00007592"/>
    </source>
</evidence>
<evidence type="ECO:0000313" key="7">
    <source>
        <dbReference type="Proteomes" id="UP000377595"/>
    </source>
</evidence>
<dbReference type="Proteomes" id="UP000377595">
    <property type="component" value="Unassembled WGS sequence"/>
</dbReference>
<name>A0A5M3XM88_9ACTN</name>
<feature type="binding site" evidence="5">
    <location>
        <position position="209"/>
    </location>
    <ligand>
        <name>pyruvate</name>
        <dbReference type="ChEBI" id="CHEBI:15361"/>
    </ligand>
</feature>
<dbReference type="Pfam" id="PF00701">
    <property type="entry name" value="DHDPS"/>
    <property type="match status" value="1"/>
</dbReference>
<sequence>MQATTIWGGIFPAALTMFDAHGRLDEDATAAHVDWLIGQGAHGVVVAGTSGEFISLSGRERQRLFEATVKAAAGRVPVIAGTGAFSTAETVELTHGAAEAGAAGAIVILPYYQRPHRDEVMAHFRAVGQAAEIPIMVYNNPANSGTEPLTAADLATLYAEGAAQAVKSTFPTVHQVHEARAATDEGFRVFYGSFMAPLEGMAGGAHGWVSGILNVVTPDAVALWNAVQRGDLPAARSAWARILPIKYLYTRQPLGPVSDLAIYREMLAMRGLPGGHSRKPLLPLTPAQRETLARLLAES</sequence>
<comment type="caution">
    <text evidence="6">The sequence shown here is derived from an EMBL/GenBank/DDBJ whole genome shotgun (WGS) entry which is preliminary data.</text>
</comment>
<dbReference type="RefSeq" id="WP_155345309.1">
    <property type="nucleotide sequence ID" value="NZ_BAAAHM010000003.1"/>
</dbReference>
<evidence type="ECO:0000256" key="4">
    <source>
        <dbReference type="PIRSR" id="PIRSR001365-1"/>
    </source>
</evidence>
<dbReference type="PANTHER" id="PTHR12128:SF66">
    <property type="entry name" value="4-HYDROXY-2-OXOGLUTARATE ALDOLASE, MITOCHONDRIAL"/>
    <property type="match status" value="1"/>
</dbReference>
<comment type="similarity">
    <text evidence="1 3">Belongs to the DapA family.</text>
</comment>
<evidence type="ECO:0000256" key="2">
    <source>
        <dbReference type="ARBA" id="ARBA00023239"/>
    </source>
</evidence>
<dbReference type="SUPFAM" id="SSF51569">
    <property type="entry name" value="Aldolase"/>
    <property type="match status" value="1"/>
</dbReference>
<dbReference type="PANTHER" id="PTHR12128">
    <property type="entry name" value="DIHYDRODIPICOLINATE SYNTHASE"/>
    <property type="match status" value="1"/>
</dbReference>
<protein>
    <submittedName>
        <fullName evidence="6">4-hydroxy-tetrahydrodipicolinate synthase</fullName>
    </submittedName>
</protein>
<keyword evidence="7" id="KW-1185">Reference proteome</keyword>
<dbReference type="OrthoDB" id="3175637at2"/>
<evidence type="ECO:0000256" key="5">
    <source>
        <dbReference type="PIRSR" id="PIRSR001365-2"/>
    </source>
</evidence>
<dbReference type="AlphaFoldDB" id="A0A5M3XM88"/>
<evidence type="ECO:0000313" key="6">
    <source>
        <dbReference type="EMBL" id="GES20273.1"/>
    </source>
</evidence>
<dbReference type="SMART" id="SM01130">
    <property type="entry name" value="DHDPS"/>
    <property type="match status" value="1"/>
</dbReference>
<keyword evidence="2 3" id="KW-0456">Lyase</keyword>
<feature type="active site" description="Schiff-base intermediate with substrate" evidence="4">
    <location>
        <position position="167"/>
    </location>
</feature>
<dbReference type="InterPro" id="IPR002220">
    <property type="entry name" value="DapA-like"/>
</dbReference>
<gene>
    <name evidence="6" type="primary">dapA_2</name>
    <name evidence="6" type="ORF">Aple_031690</name>
</gene>
<dbReference type="Gene3D" id="3.20.20.70">
    <property type="entry name" value="Aldolase class I"/>
    <property type="match status" value="1"/>
</dbReference>
<reference evidence="6 7" key="1">
    <citation type="submission" date="2019-10" db="EMBL/GenBank/DDBJ databases">
        <title>Whole genome shotgun sequence of Acrocarpospora pleiomorpha NBRC 16267.</title>
        <authorList>
            <person name="Ichikawa N."/>
            <person name="Kimura A."/>
            <person name="Kitahashi Y."/>
            <person name="Komaki H."/>
            <person name="Oguchi A."/>
        </authorList>
    </citation>
    <scope>NUCLEOTIDE SEQUENCE [LARGE SCALE GENOMIC DNA]</scope>
    <source>
        <strain evidence="6 7">NBRC 16267</strain>
    </source>
</reference>
<evidence type="ECO:0000256" key="3">
    <source>
        <dbReference type="PIRNR" id="PIRNR001365"/>
    </source>
</evidence>
<dbReference type="GO" id="GO:0008840">
    <property type="term" value="F:4-hydroxy-tetrahydrodipicolinate synthase activity"/>
    <property type="evidence" value="ECO:0007669"/>
    <property type="project" value="TreeGrafter"/>
</dbReference>
<organism evidence="6 7">
    <name type="scientific">Acrocarpospora pleiomorpha</name>
    <dbReference type="NCBI Taxonomy" id="90975"/>
    <lineage>
        <taxon>Bacteria</taxon>
        <taxon>Bacillati</taxon>
        <taxon>Actinomycetota</taxon>
        <taxon>Actinomycetes</taxon>
        <taxon>Streptosporangiales</taxon>
        <taxon>Streptosporangiaceae</taxon>
        <taxon>Acrocarpospora</taxon>
    </lineage>
</organism>
<dbReference type="CDD" id="cd00408">
    <property type="entry name" value="DHDPS-like"/>
    <property type="match status" value="1"/>
</dbReference>
<accession>A0A5M3XM88</accession>